<dbReference type="InterPro" id="IPR036291">
    <property type="entry name" value="NAD(P)-bd_dom_sf"/>
</dbReference>
<protein>
    <submittedName>
        <fullName evidence="12">Potassium transporter Kef</fullName>
    </submittedName>
</protein>
<comment type="similarity">
    <text evidence="2">Belongs to the monovalent cation:proton antiporter 2 (CPA2) transporter (TC 2.A.37) family.</text>
</comment>
<evidence type="ECO:0000259" key="10">
    <source>
        <dbReference type="Pfam" id="PF00999"/>
    </source>
</evidence>
<dbReference type="AlphaFoldDB" id="A0A0U3ABV1"/>
<keyword evidence="3" id="KW-0813">Transport</keyword>
<comment type="subcellular location">
    <subcellularLocation>
        <location evidence="1">Membrane</location>
        <topology evidence="1">Multi-pass membrane protein</topology>
    </subcellularLocation>
</comment>
<proteinExistence type="inferred from homology"/>
<dbReference type="GO" id="GO:0006813">
    <property type="term" value="P:potassium ion transport"/>
    <property type="evidence" value="ECO:0007669"/>
    <property type="project" value="InterPro"/>
</dbReference>
<feature type="transmembrane region" description="Helical" evidence="9">
    <location>
        <begin position="332"/>
        <end position="354"/>
    </location>
</feature>
<keyword evidence="13" id="KW-1185">Reference proteome</keyword>
<dbReference type="RefSeq" id="WP_062479732.1">
    <property type="nucleotide sequence ID" value="NZ_CP013650.1"/>
</dbReference>
<dbReference type="Gene3D" id="3.40.50.720">
    <property type="entry name" value="NAD(P)-binding Rossmann-like Domain"/>
    <property type="match status" value="1"/>
</dbReference>
<dbReference type="OrthoDB" id="3418949at2"/>
<feature type="transmembrane region" description="Helical" evidence="9">
    <location>
        <begin position="7"/>
        <end position="36"/>
    </location>
</feature>
<evidence type="ECO:0000313" key="12">
    <source>
        <dbReference type="EMBL" id="ALS98494.1"/>
    </source>
</evidence>
<feature type="transmembrane region" description="Helical" evidence="9">
    <location>
        <begin position="144"/>
        <end position="163"/>
    </location>
</feature>
<evidence type="ECO:0000256" key="6">
    <source>
        <dbReference type="ARBA" id="ARBA00022989"/>
    </source>
</evidence>
<evidence type="ECO:0000259" key="11">
    <source>
        <dbReference type="Pfam" id="PF02254"/>
    </source>
</evidence>
<dbReference type="Proteomes" id="UP000068447">
    <property type="component" value="Chromosome"/>
</dbReference>
<dbReference type="InterPro" id="IPR006153">
    <property type="entry name" value="Cation/H_exchanger_TM"/>
</dbReference>
<keyword evidence="8 9" id="KW-0472">Membrane</keyword>
<accession>A0A0U3ABV1</accession>
<keyword evidence="4" id="KW-0050">Antiport</keyword>
<feature type="domain" description="RCK N-terminal" evidence="11">
    <location>
        <begin position="387"/>
        <end position="502"/>
    </location>
</feature>
<dbReference type="KEGG" id="lal:AT746_09625"/>
<feature type="transmembrane region" description="Helical" evidence="9">
    <location>
        <begin position="197"/>
        <end position="216"/>
    </location>
</feature>
<keyword evidence="5 9" id="KW-0812">Transmembrane</keyword>
<evidence type="ECO:0000256" key="9">
    <source>
        <dbReference type="SAM" id="Phobius"/>
    </source>
</evidence>
<evidence type="ECO:0000256" key="5">
    <source>
        <dbReference type="ARBA" id="ARBA00022692"/>
    </source>
</evidence>
<evidence type="ECO:0000256" key="2">
    <source>
        <dbReference type="ARBA" id="ARBA00005551"/>
    </source>
</evidence>
<feature type="transmembrane region" description="Helical" evidence="9">
    <location>
        <begin position="48"/>
        <end position="70"/>
    </location>
</feature>
<evidence type="ECO:0000256" key="3">
    <source>
        <dbReference type="ARBA" id="ARBA00022448"/>
    </source>
</evidence>
<dbReference type="GO" id="GO:0015297">
    <property type="term" value="F:antiporter activity"/>
    <property type="evidence" value="ECO:0007669"/>
    <property type="project" value="UniProtKB-KW"/>
</dbReference>
<evidence type="ECO:0000256" key="8">
    <source>
        <dbReference type="ARBA" id="ARBA00023136"/>
    </source>
</evidence>
<feature type="transmembrane region" description="Helical" evidence="9">
    <location>
        <begin position="169"/>
        <end position="185"/>
    </location>
</feature>
<evidence type="ECO:0000313" key="13">
    <source>
        <dbReference type="Proteomes" id="UP000068447"/>
    </source>
</evidence>
<feature type="transmembrane region" description="Helical" evidence="9">
    <location>
        <begin position="82"/>
        <end position="106"/>
    </location>
</feature>
<gene>
    <name evidence="12" type="ORF">AT746_09625</name>
</gene>
<dbReference type="GO" id="GO:0016020">
    <property type="term" value="C:membrane"/>
    <property type="evidence" value="ECO:0007669"/>
    <property type="project" value="UniProtKB-SubCell"/>
</dbReference>
<dbReference type="SUPFAM" id="SSF51735">
    <property type="entry name" value="NAD(P)-binding Rossmann-fold domains"/>
    <property type="match status" value="1"/>
</dbReference>
<feature type="domain" description="Cation/H+ exchanger transmembrane" evidence="10">
    <location>
        <begin position="6"/>
        <end position="349"/>
    </location>
</feature>
<organism evidence="12 13">
    <name type="scientific">Lacimicrobium alkaliphilum</name>
    <dbReference type="NCBI Taxonomy" id="1526571"/>
    <lineage>
        <taxon>Bacteria</taxon>
        <taxon>Pseudomonadati</taxon>
        <taxon>Pseudomonadota</taxon>
        <taxon>Gammaproteobacteria</taxon>
        <taxon>Alteromonadales</taxon>
        <taxon>Alteromonadaceae</taxon>
        <taxon>Lacimicrobium</taxon>
    </lineage>
</organism>
<keyword evidence="7" id="KW-0406">Ion transport</keyword>
<reference evidence="12 13" key="1">
    <citation type="submission" date="2015-12" db="EMBL/GenBank/DDBJ databases">
        <title>Complete genome of Lacimicrobium alkaliphilum KCTC 32984.</title>
        <authorList>
            <person name="Kim S.-G."/>
            <person name="Lee Y.-J."/>
        </authorList>
    </citation>
    <scope>NUCLEOTIDE SEQUENCE [LARGE SCALE GENOMIC DNA]</scope>
    <source>
        <strain evidence="12 13">YelD216</strain>
    </source>
</reference>
<dbReference type="Pfam" id="PF02254">
    <property type="entry name" value="TrkA_N"/>
    <property type="match status" value="1"/>
</dbReference>
<feature type="transmembrane region" description="Helical" evidence="9">
    <location>
        <begin position="303"/>
        <end position="326"/>
    </location>
</feature>
<dbReference type="GO" id="GO:1902600">
    <property type="term" value="P:proton transmembrane transport"/>
    <property type="evidence" value="ECO:0007669"/>
    <property type="project" value="InterPro"/>
</dbReference>
<dbReference type="InterPro" id="IPR038770">
    <property type="entry name" value="Na+/solute_symporter_sf"/>
</dbReference>
<dbReference type="PANTHER" id="PTHR42751">
    <property type="entry name" value="SODIUM/HYDROGEN EXCHANGER FAMILY/TRKA DOMAIN PROTEIN"/>
    <property type="match status" value="1"/>
</dbReference>
<name>A0A0U3ABV1_9ALTE</name>
<dbReference type="PANTHER" id="PTHR42751:SF1">
    <property type="entry name" value="CATION_PROTON ANTIPORTER YBAL-RELATED"/>
    <property type="match status" value="1"/>
</dbReference>
<dbReference type="InterPro" id="IPR003148">
    <property type="entry name" value="RCK_N"/>
</dbReference>
<dbReference type="EMBL" id="CP013650">
    <property type="protein sequence ID" value="ALS98494.1"/>
    <property type="molecule type" value="Genomic_DNA"/>
</dbReference>
<evidence type="ECO:0000256" key="1">
    <source>
        <dbReference type="ARBA" id="ARBA00004141"/>
    </source>
</evidence>
<keyword evidence="6 9" id="KW-1133">Transmembrane helix</keyword>
<evidence type="ECO:0000256" key="7">
    <source>
        <dbReference type="ARBA" id="ARBA00023065"/>
    </source>
</evidence>
<dbReference type="Gene3D" id="1.20.1530.20">
    <property type="match status" value="1"/>
</dbReference>
<evidence type="ECO:0000256" key="4">
    <source>
        <dbReference type="ARBA" id="ARBA00022449"/>
    </source>
</evidence>
<feature type="transmembrane region" description="Helical" evidence="9">
    <location>
        <begin position="270"/>
        <end position="291"/>
    </location>
</feature>
<sequence>MDFIWILFAFVCGLGVKLLHFPPLIGFLAAGFVLNFAGIEPADSLDTLANLGITLLLFTIGLKLNIRDLLKREVWLGTGGHMLLWSALMSLLCIGLSSAGLAYLNILDWQSAALLGFALSFSSTVCIVKMLEEAGEMKTRHGKVAIGVLVMQDILAVLFLVTATGEIPSIYALGLFGLLLIKPLLNRLVNLAGHGELLPLTGFFLALGGYELFSIVGIKGDLGALLMGILLSSHAKSTELNKALLSFKDLFLIGFFLSIGFTALPDLQMIVIALVLCLMLPIKFMLFFFIFTGLRLRGRTAYLSGMALSNFSEFGLIVAALCVDLSLLSKEWLVILALAVSFSFVITSIIYRYAHAGYSKYQSQIKGFEKKRRLPEDIYLQPANARVLVVGMGRVGKGAFLALSEVLGKQVWGMDADRDRVERQKKLGMQVMMGDGEDADLWDSMDLSDTKLILLALPSTEDIRHIHDQLRKAGYKGQLAAIARYEDERIEMIQHGIDHVFNFYTEAGTGFAEESLQLLKKAA</sequence>
<dbReference type="STRING" id="1526571.AT746_09625"/>
<feature type="transmembrane region" description="Helical" evidence="9">
    <location>
        <begin position="112"/>
        <end position="132"/>
    </location>
</feature>
<dbReference type="Pfam" id="PF00999">
    <property type="entry name" value="Na_H_Exchanger"/>
    <property type="match status" value="1"/>
</dbReference>